<evidence type="ECO:0000313" key="2">
    <source>
        <dbReference type="Proteomes" id="UP001482620"/>
    </source>
</evidence>
<dbReference type="Proteomes" id="UP001482620">
    <property type="component" value="Unassembled WGS sequence"/>
</dbReference>
<keyword evidence="2" id="KW-1185">Reference proteome</keyword>
<reference evidence="1 2" key="1">
    <citation type="submission" date="2021-06" db="EMBL/GenBank/DDBJ databases">
        <authorList>
            <person name="Palmer J.M."/>
        </authorList>
    </citation>
    <scope>NUCLEOTIDE SEQUENCE [LARGE SCALE GENOMIC DNA]</scope>
    <source>
        <strain evidence="2">if_2019</strain>
        <tissue evidence="1">Muscle</tissue>
    </source>
</reference>
<dbReference type="EMBL" id="JAHRIQ010093223">
    <property type="protein sequence ID" value="MEQ2251169.1"/>
    <property type="molecule type" value="Genomic_DNA"/>
</dbReference>
<gene>
    <name evidence="1" type="ORF">ILYODFUR_008137</name>
</gene>
<comment type="caution">
    <text evidence="1">The sequence shown here is derived from an EMBL/GenBank/DDBJ whole genome shotgun (WGS) entry which is preliminary data.</text>
</comment>
<name>A0ABV0V257_9TELE</name>
<proteinExistence type="predicted"/>
<accession>A0ABV0V257</accession>
<protein>
    <submittedName>
        <fullName evidence="1">Uncharacterized protein</fullName>
    </submittedName>
</protein>
<organism evidence="1 2">
    <name type="scientific">Ilyodon furcidens</name>
    <name type="common">goldbreast splitfin</name>
    <dbReference type="NCBI Taxonomy" id="33524"/>
    <lineage>
        <taxon>Eukaryota</taxon>
        <taxon>Metazoa</taxon>
        <taxon>Chordata</taxon>
        <taxon>Craniata</taxon>
        <taxon>Vertebrata</taxon>
        <taxon>Euteleostomi</taxon>
        <taxon>Actinopterygii</taxon>
        <taxon>Neopterygii</taxon>
        <taxon>Teleostei</taxon>
        <taxon>Neoteleostei</taxon>
        <taxon>Acanthomorphata</taxon>
        <taxon>Ovalentaria</taxon>
        <taxon>Atherinomorphae</taxon>
        <taxon>Cyprinodontiformes</taxon>
        <taxon>Goodeidae</taxon>
        <taxon>Ilyodon</taxon>
    </lineage>
</organism>
<evidence type="ECO:0000313" key="1">
    <source>
        <dbReference type="EMBL" id="MEQ2251169.1"/>
    </source>
</evidence>
<sequence>MKNSKTANTSCTLGKQASLKAQRNKVHMPLYILAVCQTIKYCGTAPLISQVRWKPARDTKHDIIRQIDYVMLSGFLFKGKIQMFLIFFERLWTVNILLTLGNSLRGLFNETSSNA</sequence>